<evidence type="ECO:0000256" key="4">
    <source>
        <dbReference type="ARBA" id="ARBA00022741"/>
    </source>
</evidence>
<gene>
    <name evidence="13" type="ORF">F0L46_08445</name>
</gene>
<dbReference type="GO" id="GO:0006269">
    <property type="term" value="P:DNA replication, synthesis of primer"/>
    <property type="evidence" value="ECO:0007669"/>
    <property type="project" value="UniProtKB-KW"/>
</dbReference>
<dbReference type="SUPFAM" id="SSF48024">
    <property type="entry name" value="N-terminal domain of DnaB helicase"/>
    <property type="match status" value="1"/>
</dbReference>
<dbReference type="InterPro" id="IPR036185">
    <property type="entry name" value="DNA_heli_DnaB-like_N_sf"/>
</dbReference>
<evidence type="ECO:0000256" key="11">
    <source>
        <dbReference type="ARBA" id="ARBA00048954"/>
    </source>
</evidence>
<evidence type="ECO:0000256" key="6">
    <source>
        <dbReference type="ARBA" id="ARBA00022806"/>
    </source>
</evidence>
<dbReference type="AlphaFoldDB" id="A0A5B2VGE1"/>
<evidence type="ECO:0000256" key="9">
    <source>
        <dbReference type="ARBA" id="ARBA00023235"/>
    </source>
</evidence>
<evidence type="ECO:0000256" key="3">
    <source>
        <dbReference type="ARBA" id="ARBA00022705"/>
    </source>
</evidence>
<keyword evidence="9" id="KW-0413">Isomerase</keyword>
<dbReference type="InterPro" id="IPR016136">
    <property type="entry name" value="DNA_helicase_N/primase_C"/>
</dbReference>
<protein>
    <recommendedName>
        <fullName evidence="10">DNA 5'-3' helicase</fullName>
        <ecNumber evidence="10">5.6.2.3</ecNumber>
    </recommendedName>
</protein>
<dbReference type="InterPro" id="IPR027417">
    <property type="entry name" value="P-loop_NTPase"/>
</dbReference>
<evidence type="ECO:0000256" key="7">
    <source>
        <dbReference type="ARBA" id="ARBA00022840"/>
    </source>
</evidence>
<proteinExistence type="inferred from homology"/>
<accession>A0A5B2VGE1</accession>
<comment type="caution">
    <text evidence="13">The sequence shown here is derived from an EMBL/GenBank/DDBJ whole genome shotgun (WGS) entry which is preliminary data.</text>
</comment>
<keyword evidence="5" id="KW-0378">Hydrolase</keyword>
<evidence type="ECO:0000259" key="12">
    <source>
        <dbReference type="PROSITE" id="PS51199"/>
    </source>
</evidence>
<keyword evidence="3" id="KW-0235">DNA replication</keyword>
<dbReference type="GO" id="GO:0003677">
    <property type="term" value="F:DNA binding"/>
    <property type="evidence" value="ECO:0007669"/>
    <property type="project" value="UniProtKB-KW"/>
</dbReference>
<dbReference type="RefSeq" id="WP_149816650.1">
    <property type="nucleotide sequence ID" value="NZ_VUOA01000018.1"/>
</dbReference>
<dbReference type="PANTHER" id="PTHR30153">
    <property type="entry name" value="REPLICATIVE DNA HELICASE DNAB"/>
    <property type="match status" value="1"/>
</dbReference>
<organism evidence="13 14">
    <name type="scientific">Salinarimonas soli</name>
    <dbReference type="NCBI Taxonomy" id="1638099"/>
    <lineage>
        <taxon>Bacteria</taxon>
        <taxon>Pseudomonadati</taxon>
        <taxon>Pseudomonadota</taxon>
        <taxon>Alphaproteobacteria</taxon>
        <taxon>Hyphomicrobiales</taxon>
        <taxon>Salinarimonadaceae</taxon>
        <taxon>Salinarimonas</taxon>
    </lineage>
</organism>
<keyword evidence="7" id="KW-0067">ATP-binding</keyword>
<keyword evidence="4" id="KW-0547">Nucleotide-binding</keyword>
<evidence type="ECO:0000256" key="8">
    <source>
        <dbReference type="ARBA" id="ARBA00023125"/>
    </source>
</evidence>
<keyword evidence="6" id="KW-0347">Helicase</keyword>
<dbReference type="GO" id="GO:0005524">
    <property type="term" value="F:ATP binding"/>
    <property type="evidence" value="ECO:0007669"/>
    <property type="project" value="UniProtKB-KW"/>
</dbReference>
<dbReference type="GO" id="GO:0016787">
    <property type="term" value="F:hydrolase activity"/>
    <property type="evidence" value="ECO:0007669"/>
    <property type="project" value="UniProtKB-KW"/>
</dbReference>
<evidence type="ECO:0000313" key="14">
    <source>
        <dbReference type="Proteomes" id="UP000323142"/>
    </source>
</evidence>
<dbReference type="SUPFAM" id="SSF52540">
    <property type="entry name" value="P-loop containing nucleoside triphosphate hydrolases"/>
    <property type="match status" value="1"/>
</dbReference>
<keyword evidence="2" id="KW-0639">Primosome</keyword>
<evidence type="ECO:0000256" key="10">
    <source>
        <dbReference type="ARBA" id="ARBA00044969"/>
    </source>
</evidence>
<dbReference type="InterPro" id="IPR007693">
    <property type="entry name" value="DNA_helicase_DnaB-like_N"/>
</dbReference>
<comment type="catalytic activity">
    <reaction evidence="11">
        <text>ATP + H2O = ADP + phosphate + H(+)</text>
        <dbReference type="Rhea" id="RHEA:13065"/>
        <dbReference type="ChEBI" id="CHEBI:15377"/>
        <dbReference type="ChEBI" id="CHEBI:15378"/>
        <dbReference type="ChEBI" id="CHEBI:30616"/>
        <dbReference type="ChEBI" id="CHEBI:43474"/>
        <dbReference type="ChEBI" id="CHEBI:456216"/>
        <dbReference type="EC" id="5.6.2.3"/>
    </reaction>
</comment>
<reference evidence="13 14" key="2">
    <citation type="submission" date="2019-09" db="EMBL/GenBank/DDBJ databases">
        <authorList>
            <person name="Jin C."/>
        </authorList>
    </citation>
    <scope>NUCLEOTIDE SEQUENCE [LARGE SCALE GENOMIC DNA]</scope>
    <source>
        <strain evidence="13 14">BN140002</strain>
    </source>
</reference>
<dbReference type="PROSITE" id="PS51199">
    <property type="entry name" value="SF4_HELICASE"/>
    <property type="match status" value="1"/>
</dbReference>
<dbReference type="Gene3D" id="3.40.50.300">
    <property type="entry name" value="P-loop containing nucleotide triphosphate hydrolases"/>
    <property type="match status" value="1"/>
</dbReference>
<evidence type="ECO:0000256" key="2">
    <source>
        <dbReference type="ARBA" id="ARBA00022515"/>
    </source>
</evidence>
<dbReference type="GO" id="GO:0005829">
    <property type="term" value="C:cytosol"/>
    <property type="evidence" value="ECO:0007669"/>
    <property type="project" value="TreeGrafter"/>
</dbReference>
<dbReference type="Pfam" id="PF00772">
    <property type="entry name" value="DnaB"/>
    <property type="match status" value="1"/>
</dbReference>
<dbReference type="OrthoDB" id="9773982at2"/>
<keyword evidence="8" id="KW-0238">DNA-binding</keyword>
<dbReference type="EC" id="5.6.2.3" evidence="10"/>
<dbReference type="Gene3D" id="1.10.860.10">
    <property type="entry name" value="DNAb Helicase, Chain A"/>
    <property type="match status" value="1"/>
</dbReference>
<evidence type="ECO:0000313" key="13">
    <source>
        <dbReference type="EMBL" id="KAA2237698.1"/>
    </source>
</evidence>
<sequence>MTGNVVSITRDGAPPHPAANAQLEVELLGAVIMAPEAFAAVAPLVTAEHFSEPVNAEVYQALAGIFADQVPLTPGTVDQRLGVALAGRDLGAGVTVRDFVRMLAENGARVPGSPVEHARAVSALWAIRQIGAIGTETLRTDGYDPHRFLGELLDRVDGVRASLIGRERRTATLGTVADQIVDGLAAALRGERPPVIKTGLTALDTALKGGLHPSTVIVGAGRTSMGKSVLGTEWADAASEQDYATVYHTLEMDQVQVGARILSSRLERRGVHIPYSDLMSADDVDQTGAEHVADLAARLAERPLRIEEGGGVTIADIAASSERRMNELVRKGAKPGLVVIDHAHLVRATRRMENRVAEITEVSNGSVALAKHLGCTVLLLAQLNRMVEGRDDKRPTPADLRGAGSLEEDADAVLFLYRPAYYVEQSAAYRKGETVALDEYDACKHDLELIVGKNRRGGRNEVIRAWISPAHNAIRNWDWRG</sequence>
<dbReference type="PANTHER" id="PTHR30153:SF2">
    <property type="entry name" value="REPLICATIVE DNA HELICASE"/>
    <property type="match status" value="1"/>
</dbReference>
<reference evidence="13 14" key="1">
    <citation type="submission" date="2019-09" db="EMBL/GenBank/DDBJ databases">
        <title>Salinarimonas rosea gen. nov., sp. nov., a new member of the a-2 subgroup of the Proteobacteria.</title>
        <authorList>
            <person name="Liu J."/>
        </authorList>
    </citation>
    <scope>NUCLEOTIDE SEQUENCE [LARGE SCALE GENOMIC DNA]</scope>
    <source>
        <strain evidence="13 14">BN140002</strain>
    </source>
</reference>
<keyword evidence="14" id="KW-1185">Reference proteome</keyword>
<dbReference type="GO" id="GO:1990077">
    <property type="term" value="C:primosome complex"/>
    <property type="evidence" value="ECO:0007669"/>
    <property type="project" value="UniProtKB-KW"/>
</dbReference>
<dbReference type="Proteomes" id="UP000323142">
    <property type="component" value="Unassembled WGS sequence"/>
</dbReference>
<dbReference type="InterPro" id="IPR007694">
    <property type="entry name" value="DNA_helicase_DnaB-like_C"/>
</dbReference>
<dbReference type="Pfam" id="PF03796">
    <property type="entry name" value="DnaB_C"/>
    <property type="match status" value="1"/>
</dbReference>
<comment type="similarity">
    <text evidence="1">Belongs to the helicase family. DnaB subfamily.</text>
</comment>
<name>A0A5B2VGE1_9HYPH</name>
<feature type="domain" description="SF4 helicase" evidence="12">
    <location>
        <begin position="189"/>
        <end position="481"/>
    </location>
</feature>
<evidence type="ECO:0000256" key="1">
    <source>
        <dbReference type="ARBA" id="ARBA00008428"/>
    </source>
</evidence>
<evidence type="ECO:0000256" key="5">
    <source>
        <dbReference type="ARBA" id="ARBA00022801"/>
    </source>
</evidence>
<dbReference type="EMBL" id="VUOA01000018">
    <property type="protein sequence ID" value="KAA2237698.1"/>
    <property type="molecule type" value="Genomic_DNA"/>
</dbReference>
<dbReference type="GO" id="GO:0043139">
    <property type="term" value="F:5'-3' DNA helicase activity"/>
    <property type="evidence" value="ECO:0007669"/>
    <property type="project" value="UniProtKB-EC"/>
</dbReference>